<keyword evidence="3" id="KW-1185">Reference proteome</keyword>
<keyword evidence="1" id="KW-0732">Signal</keyword>
<accession>A0A0F6R2X2</accession>
<dbReference type="KEGG" id="cku:UL82_08660"/>
<evidence type="ECO:0000313" key="2">
    <source>
        <dbReference type="EMBL" id="AKE41888.1"/>
    </source>
</evidence>
<feature type="signal peptide" evidence="1">
    <location>
        <begin position="1"/>
        <end position="25"/>
    </location>
</feature>
<dbReference type="STRING" id="35755.UL82_08660"/>
<sequence length="271" mass="30369">MIFRRTPTKIIVLSACTALSLSACSFLTVLPGVSPTVEKLQPVVEKRYPASEFWFTQGIEVVDNQLLISTGQYNESRIFYTQLGGLEEKHRHWLEPQYFGEGATKIGDVVWQLTWKSGVAFKRDAATLTEIEKVSYPGQGWGLCSFANELIMSDGTNELRVLGPDTFVEKRRIIVTDQSATATTVDKLNELECVEKDGRRQVYANIFLTTDIIRIDANSGEVTAVIDASSLENNAAADANNVLNGIAYLPEEDRFLITGKRWPDMYKVRFE</sequence>
<keyword evidence="2" id="KW-0012">Acyltransferase</keyword>
<dbReference type="PANTHER" id="PTHR31270">
    <property type="entry name" value="GLUTAMINYL-PEPTIDE CYCLOTRANSFERASE"/>
    <property type="match status" value="1"/>
</dbReference>
<organism evidence="2 3">
    <name type="scientific">Corynebacterium kutscheri</name>
    <dbReference type="NCBI Taxonomy" id="35755"/>
    <lineage>
        <taxon>Bacteria</taxon>
        <taxon>Bacillati</taxon>
        <taxon>Actinomycetota</taxon>
        <taxon>Actinomycetes</taxon>
        <taxon>Mycobacteriales</taxon>
        <taxon>Corynebacteriaceae</taxon>
        <taxon>Corynebacterium</taxon>
    </lineage>
</organism>
<name>A0A0F6R2X2_9CORY</name>
<reference evidence="2 3" key="1">
    <citation type="journal article" date="2015" name="Genome Announc.">
        <title>Complete Genome Sequence of Corynebacterium kutscheri DSM 20755, a Corynebacterial Type Strain with Remarkably Low G+C Content of Chromosomal DNA.</title>
        <authorList>
            <person name="Ruckert C."/>
            <person name="Albersmeier A."/>
            <person name="Winkler A."/>
            <person name="Tauch A."/>
        </authorList>
    </citation>
    <scope>NUCLEOTIDE SEQUENCE [LARGE SCALE GENOMIC DNA]</scope>
    <source>
        <strain evidence="2 3">DSM 20755</strain>
    </source>
</reference>
<dbReference type="RefSeq" id="WP_046440379.1">
    <property type="nucleotide sequence ID" value="NZ_CP011312.1"/>
</dbReference>
<dbReference type="EC" id="2.3.2.5" evidence="2"/>
<dbReference type="AlphaFoldDB" id="A0A0F6R2X2"/>
<protein>
    <submittedName>
        <fullName evidence="2">Glutamine cyclotransferase</fullName>
        <ecNumber evidence="2">2.3.2.5</ecNumber>
    </submittedName>
</protein>
<dbReference type="EMBL" id="CP011312">
    <property type="protein sequence ID" value="AKE41888.1"/>
    <property type="molecule type" value="Genomic_DNA"/>
</dbReference>
<dbReference type="HOGENOM" id="CLU_060272_2_1_11"/>
<evidence type="ECO:0000256" key="1">
    <source>
        <dbReference type="SAM" id="SignalP"/>
    </source>
</evidence>
<dbReference type="PANTHER" id="PTHR31270:SF1">
    <property type="entry name" value="GLUTAMINYL-PEPTIDE CYCLOTRANSFERASE"/>
    <property type="match status" value="1"/>
</dbReference>
<dbReference type="InterPro" id="IPR011044">
    <property type="entry name" value="Quino_amine_DH_bsu"/>
</dbReference>
<gene>
    <name evidence="2" type="ORF">UL82_08660</name>
</gene>
<keyword evidence="2" id="KW-0808">Transferase</keyword>
<dbReference type="Proteomes" id="UP000033457">
    <property type="component" value="Chromosome"/>
</dbReference>
<dbReference type="OrthoDB" id="9783700at2"/>
<dbReference type="Pfam" id="PF05096">
    <property type="entry name" value="Glu_cyclase_2"/>
    <property type="match status" value="1"/>
</dbReference>
<evidence type="ECO:0000313" key="3">
    <source>
        <dbReference type="Proteomes" id="UP000033457"/>
    </source>
</evidence>
<proteinExistence type="predicted"/>
<dbReference type="InterPro" id="IPR007788">
    <property type="entry name" value="QCT"/>
</dbReference>
<dbReference type="SUPFAM" id="SSF50969">
    <property type="entry name" value="YVTN repeat-like/Quinoprotein amine dehydrogenase"/>
    <property type="match status" value="1"/>
</dbReference>
<dbReference type="PROSITE" id="PS51257">
    <property type="entry name" value="PROKAR_LIPOPROTEIN"/>
    <property type="match status" value="1"/>
</dbReference>
<feature type="chain" id="PRO_5043119955" evidence="1">
    <location>
        <begin position="26"/>
        <end position="271"/>
    </location>
</feature>
<dbReference type="GO" id="GO:0016603">
    <property type="term" value="F:glutaminyl-peptide cyclotransferase activity"/>
    <property type="evidence" value="ECO:0007669"/>
    <property type="project" value="UniProtKB-EC"/>
</dbReference>